<evidence type="ECO:0000256" key="2">
    <source>
        <dbReference type="SAM" id="Phobius"/>
    </source>
</evidence>
<keyword evidence="3" id="KW-0732">Signal</keyword>
<keyword evidence="5" id="KW-1185">Reference proteome</keyword>
<accession>A0A2G5TXQ7</accession>
<comment type="caution">
    <text evidence="4">The sequence shown here is derived from an EMBL/GenBank/DDBJ whole genome shotgun (WGS) entry which is preliminary data.</text>
</comment>
<dbReference type="EMBL" id="PDUG01000004">
    <property type="protein sequence ID" value="PIC32095.1"/>
    <property type="molecule type" value="Genomic_DNA"/>
</dbReference>
<feature type="chain" id="PRO_5013895841" evidence="3">
    <location>
        <begin position="21"/>
        <end position="183"/>
    </location>
</feature>
<feature type="transmembrane region" description="Helical" evidence="2">
    <location>
        <begin position="118"/>
        <end position="143"/>
    </location>
</feature>
<evidence type="ECO:0000313" key="5">
    <source>
        <dbReference type="Proteomes" id="UP000230233"/>
    </source>
</evidence>
<protein>
    <submittedName>
        <fullName evidence="4">Uncharacterized protein</fullName>
    </submittedName>
</protein>
<organism evidence="4 5">
    <name type="scientific">Caenorhabditis nigoni</name>
    <dbReference type="NCBI Taxonomy" id="1611254"/>
    <lineage>
        <taxon>Eukaryota</taxon>
        <taxon>Metazoa</taxon>
        <taxon>Ecdysozoa</taxon>
        <taxon>Nematoda</taxon>
        <taxon>Chromadorea</taxon>
        <taxon>Rhabditida</taxon>
        <taxon>Rhabditina</taxon>
        <taxon>Rhabditomorpha</taxon>
        <taxon>Rhabditoidea</taxon>
        <taxon>Rhabditidae</taxon>
        <taxon>Peloderinae</taxon>
        <taxon>Caenorhabditis</taxon>
    </lineage>
</organism>
<keyword evidence="2" id="KW-1133">Transmembrane helix</keyword>
<proteinExistence type="predicted"/>
<feature type="signal peptide" evidence="3">
    <location>
        <begin position="1"/>
        <end position="20"/>
    </location>
</feature>
<keyword evidence="2" id="KW-0472">Membrane</keyword>
<feature type="region of interest" description="Disordered" evidence="1">
    <location>
        <begin position="75"/>
        <end position="107"/>
    </location>
</feature>
<reference evidence="5" key="1">
    <citation type="submission" date="2017-10" db="EMBL/GenBank/DDBJ databases">
        <title>Rapid genome shrinkage in a self-fertile nematode reveals novel sperm competition proteins.</title>
        <authorList>
            <person name="Yin D."/>
            <person name="Schwarz E.M."/>
            <person name="Thomas C.G."/>
            <person name="Felde R.L."/>
            <person name="Korf I.F."/>
            <person name="Cutter A.D."/>
            <person name="Schartner C.M."/>
            <person name="Ralston E.J."/>
            <person name="Meyer B.J."/>
            <person name="Haag E.S."/>
        </authorList>
    </citation>
    <scope>NUCLEOTIDE SEQUENCE [LARGE SCALE GENOMIC DNA]</scope>
    <source>
        <strain evidence="5">JU1422</strain>
    </source>
</reference>
<evidence type="ECO:0000256" key="3">
    <source>
        <dbReference type="SAM" id="SignalP"/>
    </source>
</evidence>
<dbReference type="AlphaFoldDB" id="A0A2G5TXQ7"/>
<evidence type="ECO:0000313" key="4">
    <source>
        <dbReference type="EMBL" id="PIC32095.1"/>
    </source>
</evidence>
<gene>
    <name evidence="4" type="primary">Cnig_chr_IV.g12560</name>
    <name evidence="4" type="ORF">B9Z55_012560</name>
</gene>
<name>A0A2G5TXQ7_9PELO</name>
<feature type="compositionally biased region" description="Acidic residues" evidence="1">
    <location>
        <begin position="75"/>
        <end position="88"/>
    </location>
</feature>
<evidence type="ECO:0000256" key="1">
    <source>
        <dbReference type="SAM" id="MobiDB-lite"/>
    </source>
</evidence>
<dbReference type="Proteomes" id="UP000230233">
    <property type="component" value="Chromosome IV"/>
</dbReference>
<keyword evidence="2" id="KW-0812">Transmembrane</keyword>
<sequence length="183" mass="20423">MKMTAKFLILILCLSSVVIANELSEEFLIEAVGESNSITEYQEYDEVALLSIDPSEYSMVQLNDVLKMPIVDGSSDEFSGESSGDSDEPTTRSTENAISAGTPETPDNSSQLLDFLKMAAGSLILLFIGSVLIVTIFGIGLWMRKMIRWARRKIQGFLRNPQEAEMEMISLDKFYPEFFVNVL</sequence>